<accession>A0A2N3YHM5</accession>
<comment type="caution">
    <text evidence="3">The sequence shown here is derived from an EMBL/GenBank/DDBJ whole genome shotgun (WGS) entry which is preliminary data.</text>
</comment>
<dbReference type="AlphaFoldDB" id="A0A2N3YHM5"/>
<evidence type="ECO:0000256" key="1">
    <source>
        <dbReference type="SAM" id="MobiDB-lite"/>
    </source>
</evidence>
<dbReference type="InterPro" id="IPR011032">
    <property type="entry name" value="GroES-like_sf"/>
</dbReference>
<feature type="region of interest" description="Disordered" evidence="1">
    <location>
        <begin position="1"/>
        <end position="23"/>
    </location>
</feature>
<dbReference type="Proteomes" id="UP000233781">
    <property type="component" value="Unassembled WGS sequence"/>
</dbReference>
<dbReference type="InterPro" id="IPR002364">
    <property type="entry name" value="Quin_OxRdtase/zeta-crystal_CS"/>
</dbReference>
<dbReference type="InterPro" id="IPR052733">
    <property type="entry name" value="Chloroplast_QOR"/>
</dbReference>
<evidence type="ECO:0000313" key="4">
    <source>
        <dbReference type="Proteomes" id="UP000233781"/>
    </source>
</evidence>
<dbReference type="Pfam" id="PF13602">
    <property type="entry name" value="ADH_zinc_N_2"/>
    <property type="match status" value="1"/>
</dbReference>
<dbReference type="GO" id="GO:0016491">
    <property type="term" value="F:oxidoreductase activity"/>
    <property type="evidence" value="ECO:0007669"/>
    <property type="project" value="InterPro"/>
</dbReference>
<proteinExistence type="predicted"/>
<keyword evidence="4" id="KW-1185">Reference proteome</keyword>
<dbReference type="InterPro" id="IPR036291">
    <property type="entry name" value="NAD(P)-bd_dom_sf"/>
</dbReference>
<dbReference type="GO" id="GO:0008270">
    <property type="term" value="F:zinc ion binding"/>
    <property type="evidence" value="ECO:0007669"/>
    <property type="project" value="InterPro"/>
</dbReference>
<dbReference type="Gene3D" id="3.90.180.10">
    <property type="entry name" value="Medium-chain alcohol dehydrogenases, catalytic domain"/>
    <property type="match status" value="1"/>
</dbReference>
<dbReference type="PANTHER" id="PTHR44013">
    <property type="entry name" value="ZINC-TYPE ALCOHOL DEHYDROGENASE-LIKE PROTEIN C16A3.02C"/>
    <property type="match status" value="1"/>
</dbReference>
<dbReference type="Gene3D" id="3.40.50.720">
    <property type="entry name" value="NAD(P)-binding Rossmann-like Domain"/>
    <property type="match status" value="1"/>
</dbReference>
<dbReference type="InterPro" id="IPR020843">
    <property type="entry name" value="ER"/>
</dbReference>
<name>A0A2N3YHM5_9MICO</name>
<organism evidence="3 4">
    <name type="scientific">Phycicoccus duodecadis</name>
    <dbReference type="NCBI Taxonomy" id="173053"/>
    <lineage>
        <taxon>Bacteria</taxon>
        <taxon>Bacillati</taxon>
        <taxon>Actinomycetota</taxon>
        <taxon>Actinomycetes</taxon>
        <taxon>Micrococcales</taxon>
        <taxon>Intrasporangiaceae</taxon>
        <taxon>Phycicoccus</taxon>
    </lineage>
</organism>
<evidence type="ECO:0000313" key="3">
    <source>
        <dbReference type="EMBL" id="PKW26346.1"/>
    </source>
</evidence>
<dbReference type="Pfam" id="PF08240">
    <property type="entry name" value="ADH_N"/>
    <property type="match status" value="1"/>
</dbReference>
<sequence>MGTEQRPAGAPPAPEADDLGTDRMRAAVRHRYGPPSVVQTREVERPRAGRGEVVVHVGAASVHPGDHFVTTGEPYVARLAFGLRRPRHGILGRDLAGIVAAVGPGVTTLRPGDEAFGWSTTGALAQYAGVPAEQLVAVPTRLSVAAAATVPTSGIAALQGLRDSADLRPGQTVLVTGASGGVGSFAVQIAKAFGAEVTGVCSTRNLELVRALGADHVVDYTSTDITRAGQRYDVILDPVEAQPLADLRRALTPTGTLVPLSGRGGRWLGPIPRIVAARALSVVTRQRLRPLVSVAKRQDLLALADLLATGQVTPLVDRTYPLDDAAEALRYVGAGHTRGKVVVLP</sequence>
<dbReference type="PANTHER" id="PTHR44013:SF1">
    <property type="entry name" value="ZINC-TYPE ALCOHOL DEHYDROGENASE-LIKE PROTEIN C16A3.02C"/>
    <property type="match status" value="1"/>
</dbReference>
<reference evidence="3 4" key="1">
    <citation type="submission" date="2017-12" db="EMBL/GenBank/DDBJ databases">
        <title>Sequencing the genomes of 1000 Actinobacteria strains.</title>
        <authorList>
            <person name="Klenk H.-P."/>
        </authorList>
    </citation>
    <scope>NUCLEOTIDE SEQUENCE [LARGE SCALE GENOMIC DNA]</scope>
    <source>
        <strain evidence="3 4">DSM 12806</strain>
    </source>
</reference>
<dbReference type="PROSITE" id="PS01162">
    <property type="entry name" value="QOR_ZETA_CRYSTAL"/>
    <property type="match status" value="1"/>
</dbReference>
<dbReference type="EMBL" id="PJNE01000001">
    <property type="protein sequence ID" value="PKW26346.1"/>
    <property type="molecule type" value="Genomic_DNA"/>
</dbReference>
<dbReference type="InterPro" id="IPR013154">
    <property type="entry name" value="ADH-like_N"/>
</dbReference>
<feature type="domain" description="Enoyl reductase (ER)" evidence="2">
    <location>
        <begin position="33"/>
        <end position="343"/>
    </location>
</feature>
<dbReference type="SUPFAM" id="SSF51735">
    <property type="entry name" value="NAD(P)-binding Rossmann-fold domains"/>
    <property type="match status" value="1"/>
</dbReference>
<dbReference type="SUPFAM" id="SSF50129">
    <property type="entry name" value="GroES-like"/>
    <property type="match status" value="1"/>
</dbReference>
<protein>
    <submittedName>
        <fullName evidence="3">NADPH:quinone reductase-like Zn-dependent oxidoreductase</fullName>
    </submittedName>
</protein>
<dbReference type="SMART" id="SM00829">
    <property type="entry name" value="PKS_ER"/>
    <property type="match status" value="1"/>
</dbReference>
<evidence type="ECO:0000259" key="2">
    <source>
        <dbReference type="SMART" id="SM00829"/>
    </source>
</evidence>
<dbReference type="CDD" id="cd08267">
    <property type="entry name" value="MDR1"/>
    <property type="match status" value="1"/>
</dbReference>
<gene>
    <name evidence="3" type="ORF">ATL31_1156</name>
</gene>